<dbReference type="EMBL" id="QFNF01000002">
    <property type="protein sequence ID" value="PZO80681.1"/>
    <property type="molecule type" value="Genomic_DNA"/>
</dbReference>
<evidence type="ECO:0000313" key="3">
    <source>
        <dbReference type="Proteomes" id="UP000248614"/>
    </source>
</evidence>
<evidence type="ECO:0000313" key="2">
    <source>
        <dbReference type="EMBL" id="PZO80681.1"/>
    </source>
</evidence>
<sequence length="223" mass="24823">MSVVRTLVLAAAAALTVAATPASAQFFFKPYNLDGPRVTGEEPGITTQALPGATPAERRAALLWNMRSALNVAALQCQFEPTMLTLNNYNAMLFNHADELKESYAALDKYFDRTTGSLKAGQTALDQFGTRVYSGFSTVSAQLGFCQAANEIGQEALFVPRGYLGEFAELRMRKLRNSLVAYGEQQFTRQIPYIRPVRLYQFENRKCWRKGVWQVKRCGAFPA</sequence>
<organism evidence="2 3">
    <name type="scientific">Sphingomonas hengshuiensis</name>
    <dbReference type="NCBI Taxonomy" id="1609977"/>
    <lineage>
        <taxon>Bacteria</taxon>
        <taxon>Pseudomonadati</taxon>
        <taxon>Pseudomonadota</taxon>
        <taxon>Alphaproteobacteria</taxon>
        <taxon>Sphingomonadales</taxon>
        <taxon>Sphingomonadaceae</taxon>
        <taxon>Sphingomonas</taxon>
    </lineage>
</organism>
<dbReference type="Proteomes" id="UP000248614">
    <property type="component" value="Unassembled WGS sequence"/>
</dbReference>
<reference evidence="2 3" key="1">
    <citation type="submission" date="2017-08" db="EMBL/GenBank/DDBJ databases">
        <title>Infants hospitalized years apart are colonized by the same room-sourced microbial strains.</title>
        <authorList>
            <person name="Brooks B."/>
            <person name="Olm M.R."/>
            <person name="Firek B.A."/>
            <person name="Baker R."/>
            <person name="Thomas B.C."/>
            <person name="Morowitz M.J."/>
            <person name="Banfield J.F."/>
        </authorList>
    </citation>
    <scope>NUCLEOTIDE SEQUENCE [LARGE SCALE GENOMIC DNA]</scope>
    <source>
        <strain evidence="2">S2_018_000_R3_110</strain>
    </source>
</reference>
<name>A0A2W5BCH9_9SPHN</name>
<evidence type="ECO:0000256" key="1">
    <source>
        <dbReference type="SAM" id="SignalP"/>
    </source>
</evidence>
<feature type="chain" id="PRO_5016143077" evidence="1">
    <location>
        <begin position="25"/>
        <end position="223"/>
    </location>
</feature>
<gene>
    <name evidence="2" type="ORF">DI632_01175</name>
</gene>
<dbReference type="AlphaFoldDB" id="A0A2W5BCH9"/>
<proteinExistence type="predicted"/>
<comment type="caution">
    <text evidence="2">The sequence shown here is derived from an EMBL/GenBank/DDBJ whole genome shotgun (WGS) entry which is preliminary data.</text>
</comment>
<feature type="signal peptide" evidence="1">
    <location>
        <begin position="1"/>
        <end position="24"/>
    </location>
</feature>
<protein>
    <submittedName>
        <fullName evidence="2">Uncharacterized protein</fullName>
    </submittedName>
</protein>
<accession>A0A2W5BCH9</accession>
<keyword evidence="1" id="KW-0732">Signal</keyword>